<keyword evidence="3" id="KW-1185">Reference proteome</keyword>
<evidence type="ECO:0000256" key="1">
    <source>
        <dbReference type="SAM" id="MobiDB-lite"/>
    </source>
</evidence>
<evidence type="ECO:0000313" key="3">
    <source>
        <dbReference type="Proteomes" id="UP000572635"/>
    </source>
</evidence>
<proteinExistence type="predicted"/>
<dbReference type="InterPro" id="IPR043737">
    <property type="entry name" value="DUF5682"/>
</dbReference>
<name>A0A7W8QK70_9ACTN</name>
<comment type="caution">
    <text evidence="2">The sequence shown here is derived from an EMBL/GenBank/DDBJ whole genome shotgun (WGS) entry which is preliminary data.</text>
</comment>
<sequence length="746" mass="78242">MAEFDTDRVHVLGVRHHGPGSARAVRAALQEIGPDAVLVEGPPEADALAGMVGEAEPPVALLAHAPGSGGGPGRAAFWPFAVFSPEWQALLYAHEHGCRVRFCDLPAAHLLAAGDGPQGASAEAGWRPPDPLGVLAEAAGYDDPERWWDDAVEHRGGGGPFRSPFPAIAEAMAEVRARLAPGPPPLHEARREARMRTVLRSALRAGHRRIAVVCGAWHAPALLAPPPASGDRGLLRGLPRVKASVTWIPWSHGRLAAASGYRAGVRAPGWYHHLFTAPDRPVERWLVEAARRLRAEGAEVSSEHVIEGVRLAEALAALRGRPLPGPAEAAEAVSSVLCEGSAERAALVHRALTVGERLGSAPPSAPAVPLQRDLEAQRRRLRLRAEAEPREIEVDLREEGGRARSVLLHRLRILGVHWGVPVADPVRALGTFRERWRLAWEPDLSVAVVEAGVWGTGVAEAAEARARDLASGADLPALTSLTERCLLAGLDGVLDDVLAALSARAARGGGVEPLMAAVPPLARAARYGDVRRTGSAALRAAAGALLDRIRAGLGPALAGLGEEAAARAAADVEAVHRSAVLLGGDAERSWLEALDRLAPDPALPGMVAGRIHRLLRDAGRLDGGELADRLALAVSPGAPPRRATAWLEGFLADGGLLLAHDPALLALVDEWLAGLDGAAFASVLPLLRRTFGGFAPGERAEIGRRARARGAREGTGRAPDPGVDPARAAAASATAALIIRTAKERE</sequence>
<dbReference type="Pfam" id="PF18934">
    <property type="entry name" value="DUF5682"/>
    <property type="match status" value="1"/>
</dbReference>
<gene>
    <name evidence="2" type="ORF">HDA36_001603</name>
</gene>
<dbReference type="RefSeq" id="WP_184391221.1">
    <property type="nucleotide sequence ID" value="NZ_JACHDB010000001.1"/>
</dbReference>
<accession>A0A7W8QK70</accession>
<feature type="region of interest" description="Disordered" evidence="1">
    <location>
        <begin position="702"/>
        <end position="726"/>
    </location>
</feature>
<dbReference type="AlphaFoldDB" id="A0A7W8QK70"/>
<evidence type="ECO:0000313" key="2">
    <source>
        <dbReference type="EMBL" id="MBB5431519.1"/>
    </source>
</evidence>
<reference evidence="2 3" key="1">
    <citation type="submission" date="2020-08" db="EMBL/GenBank/DDBJ databases">
        <title>Sequencing the genomes of 1000 actinobacteria strains.</title>
        <authorList>
            <person name="Klenk H.-P."/>
        </authorList>
    </citation>
    <scope>NUCLEOTIDE SEQUENCE [LARGE SCALE GENOMIC DNA]</scope>
    <source>
        <strain evidence="2 3">DSM 44551</strain>
    </source>
</reference>
<protein>
    <submittedName>
        <fullName evidence="2">Uncharacterized protein</fullName>
    </submittedName>
</protein>
<dbReference type="Proteomes" id="UP000572635">
    <property type="component" value="Unassembled WGS sequence"/>
</dbReference>
<dbReference type="EMBL" id="JACHDB010000001">
    <property type="protein sequence ID" value="MBB5431519.1"/>
    <property type="molecule type" value="Genomic_DNA"/>
</dbReference>
<feature type="compositionally biased region" description="Basic and acidic residues" evidence="1">
    <location>
        <begin position="702"/>
        <end position="715"/>
    </location>
</feature>
<organism evidence="2 3">
    <name type="scientific">Nocardiopsis composta</name>
    <dbReference type="NCBI Taxonomy" id="157465"/>
    <lineage>
        <taxon>Bacteria</taxon>
        <taxon>Bacillati</taxon>
        <taxon>Actinomycetota</taxon>
        <taxon>Actinomycetes</taxon>
        <taxon>Streptosporangiales</taxon>
        <taxon>Nocardiopsidaceae</taxon>
        <taxon>Nocardiopsis</taxon>
    </lineage>
</organism>